<organism evidence="2 3">
    <name type="scientific">Dendrothele bispora (strain CBS 962.96)</name>
    <dbReference type="NCBI Taxonomy" id="1314807"/>
    <lineage>
        <taxon>Eukaryota</taxon>
        <taxon>Fungi</taxon>
        <taxon>Dikarya</taxon>
        <taxon>Basidiomycota</taxon>
        <taxon>Agaricomycotina</taxon>
        <taxon>Agaricomycetes</taxon>
        <taxon>Agaricomycetidae</taxon>
        <taxon>Agaricales</taxon>
        <taxon>Agaricales incertae sedis</taxon>
        <taxon>Dendrothele</taxon>
    </lineage>
</organism>
<proteinExistence type="predicted"/>
<dbReference type="InterPro" id="IPR016181">
    <property type="entry name" value="Acyl_CoA_acyltransferase"/>
</dbReference>
<dbReference type="SUPFAM" id="SSF55729">
    <property type="entry name" value="Acyl-CoA N-acyltransferases (Nat)"/>
    <property type="match status" value="1"/>
</dbReference>
<evidence type="ECO:0000259" key="1">
    <source>
        <dbReference type="PROSITE" id="PS51186"/>
    </source>
</evidence>
<dbReference type="AlphaFoldDB" id="A0A4S8MCW3"/>
<gene>
    <name evidence="2" type="ORF">K435DRAFT_776582</name>
</gene>
<dbReference type="PANTHER" id="PTHR42791:SF1">
    <property type="entry name" value="N-ACETYLTRANSFERASE DOMAIN-CONTAINING PROTEIN"/>
    <property type="match status" value="1"/>
</dbReference>
<feature type="domain" description="N-acetyltransferase" evidence="1">
    <location>
        <begin position="5"/>
        <end position="207"/>
    </location>
</feature>
<dbReference type="OrthoDB" id="61113at2759"/>
<evidence type="ECO:0000313" key="2">
    <source>
        <dbReference type="EMBL" id="THV00357.1"/>
    </source>
</evidence>
<dbReference type="InterPro" id="IPR052523">
    <property type="entry name" value="Trichothecene_AcTrans"/>
</dbReference>
<protein>
    <recommendedName>
        <fullName evidence="1">N-acetyltransferase domain-containing protein</fullName>
    </recommendedName>
</protein>
<dbReference type="Gene3D" id="3.40.630.30">
    <property type="match status" value="1"/>
</dbReference>
<dbReference type="EMBL" id="ML179105">
    <property type="protein sequence ID" value="THV00357.1"/>
    <property type="molecule type" value="Genomic_DNA"/>
</dbReference>
<dbReference type="PANTHER" id="PTHR42791">
    <property type="entry name" value="GNAT FAMILY ACETYLTRANSFERASE"/>
    <property type="match status" value="1"/>
</dbReference>
<name>A0A4S8MCW3_DENBC</name>
<sequence>MENKITVHHIQECSDDQVQELVTICTRAFAGDFTHEVILGGNRTIAQDYFAAIIRAGLDGGQIYGVKNDEGKVVAFGIWFPPGTRLFQRKEQLELGYNDFFAKLTPDYQDWNKHAWSDIAKYRDETLFTQEEAARRWWCSHLSTDPDYQGQGFGKAIVKEVFEKAKAANQLIALMTEPDDNVKKYRRMGFIERGKCKVSTPMSKDLVMHILSAGSET</sequence>
<dbReference type="GO" id="GO:0016747">
    <property type="term" value="F:acyltransferase activity, transferring groups other than amino-acyl groups"/>
    <property type="evidence" value="ECO:0007669"/>
    <property type="project" value="InterPro"/>
</dbReference>
<keyword evidence="3" id="KW-1185">Reference proteome</keyword>
<accession>A0A4S8MCW3</accession>
<dbReference type="Proteomes" id="UP000297245">
    <property type="component" value="Unassembled WGS sequence"/>
</dbReference>
<dbReference type="PROSITE" id="PS51186">
    <property type="entry name" value="GNAT"/>
    <property type="match status" value="1"/>
</dbReference>
<dbReference type="CDD" id="cd04301">
    <property type="entry name" value="NAT_SF"/>
    <property type="match status" value="1"/>
</dbReference>
<reference evidence="2 3" key="1">
    <citation type="journal article" date="2019" name="Nat. Ecol. Evol.">
        <title>Megaphylogeny resolves global patterns of mushroom evolution.</title>
        <authorList>
            <person name="Varga T."/>
            <person name="Krizsan K."/>
            <person name="Foldi C."/>
            <person name="Dima B."/>
            <person name="Sanchez-Garcia M."/>
            <person name="Sanchez-Ramirez S."/>
            <person name="Szollosi G.J."/>
            <person name="Szarkandi J.G."/>
            <person name="Papp V."/>
            <person name="Albert L."/>
            <person name="Andreopoulos W."/>
            <person name="Angelini C."/>
            <person name="Antonin V."/>
            <person name="Barry K.W."/>
            <person name="Bougher N.L."/>
            <person name="Buchanan P."/>
            <person name="Buyck B."/>
            <person name="Bense V."/>
            <person name="Catcheside P."/>
            <person name="Chovatia M."/>
            <person name="Cooper J."/>
            <person name="Damon W."/>
            <person name="Desjardin D."/>
            <person name="Finy P."/>
            <person name="Geml J."/>
            <person name="Haridas S."/>
            <person name="Hughes K."/>
            <person name="Justo A."/>
            <person name="Karasinski D."/>
            <person name="Kautmanova I."/>
            <person name="Kiss B."/>
            <person name="Kocsube S."/>
            <person name="Kotiranta H."/>
            <person name="LaButti K.M."/>
            <person name="Lechner B.E."/>
            <person name="Liimatainen K."/>
            <person name="Lipzen A."/>
            <person name="Lukacs Z."/>
            <person name="Mihaltcheva S."/>
            <person name="Morgado L.N."/>
            <person name="Niskanen T."/>
            <person name="Noordeloos M.E."/>
            <person name="Ohm R.A."/>
            <person name="Ortiz-Santana B."/>
            <person name="Ovrebo C."/>
            <person name="Racz N."/>
            <person name="Riley R."/>
            <person name="Savchenko A."/>
            <person name="Shiryaev A."/>
            <person name="Soop K."/>
            <person name="Spirin V."/>
            <person name="Szebenyi C."/>
            <person name="Tomsovsky M."/>
            <person name="Tulloss R.E."/>
            <person name="Uehling J."/>
            <person name="Grigoriev I.V."/>
            <person name="Vagvolgyi C."/>
            <person name="Papp T."/>
            <person name="Martin F.M."/>
            <person name="Miettinen O."/>
            <person name="Hibbett D.S."/>
            <person name="Nagy L.G."/>
        </authorList>
    </citation>
    <scope>NUCLEOTIDE SEQUENCE [LARGE SCALE GENOMIC DNA]</scope>
    <source>
        <strain evidence="2 3">CBS 962.96</strain>
    </source>
</reference>
<dbReference type="InterPro" id="IPR000182">
    <property type="entry name" value="GNAT_dom"/>
</dbReference>
<dbReference type="Pfam" id="PF13508">
    <property type="entry name" value="Acetyltransf_7"/>
    <property type="match status" value="1"/>
</dbReference>
<evidence type="ECO:0000313" key="3">
    <source>
        <dbReference type="Proteomes" id="UP000297245"/>
    </source>
</evidence>